<dbReference type="Pfam" id="PF01408">
    <property type="entry name" value="GFO_IDH_MocA"/>
    <property type="match status" value="1"/>
</dbReference>
<dbReference type="PROSITE" id="PS51318">
    <property type="entry name" value="TAT"/>
    <property type="match status" value="1"/>
</dbReference>
<dbReference type="PANTHER" id="PTHR43818:SF5">
    <property type="entry name" value="OXIDOREDUCTASE FAMILY PROTEIN"/>
    <property type="match status" value="1"/>
</dbReference>
<dbReference type="OrthoDB" id="726883at2"/>
<dbReference type="EMBL" id="CP042997">
    <property type="protein sequence ID" value="QEH37958.1"/>
    <property type="molecule type" value="Genomic_DNA"/>
</dbReference>
<keyword evidence="4" id="KW-1185">Reference proteome</keyword>
<accession>A0A5B9WBA6</accession>
<evidence type="ECO:0000259" key="1">
    <source>
        <dbReference type="Pfam" id="PF01408"/>
    </source>
</evidence>
<feature type="domain" description="GFO/IDH/MocA-like oxidoreductase" evidence="2">
    <location>
        <begin position="241"/>
        <end position="329"/>
    </location>
</feature>
<evidence type="ECO:0000259" key="2">
    <source>
        <dbReference type="Pfam" id="PF22725"/>
    </source>
</evidence>
<dbReference type="InterPro" id="IPR036291">
    <property type="entry name" value="NAD(P)-bd_dom_sf"/>
</dbReference>
<name>A0A5B9WBA6_9BACT</name>
<dbReference type="InterPro" id="IPR000683">
    <property type="entry name" value="Gfo/Idh/MocA-like_OxRdtase_N"/>
</dbReference>
<dbReference type="KEGG" id="agv:OJF2_65540"/>
<dbReference type="PANTHER" id="PTHR43818">
    <property type="entry name" value="BCDNA.GH03377"/>
    <property type="match status" value="1"/>
</dbReference>
<feature type="domain" description="Gfo/Idh/MocA-like oxidoreductase N-terminal" evidence="1">
    <location>
        <begin position="46"/>
        <end position="167"/>
    </location>
</feature>
<dbReference type="SUPFAM" id="SSF51735">
    <property type="entry name" value="NAD(P)-binding Rossmann-fold domains"/>
    <property type="match status" value="1"/>
</dbReference>
<gene>
    <name evidence="3" type="primary">iolG_22</name>
    <name evidence="3" type="ORF">OJF2_65540</name>
</gene>
<keyword evidence="3" id="KW-0560">Oxidoreductase</keyword>
<protein>
    <submittedName>
        <fullName evidence="3">Inositol 2-dehydrogenase/D-chiro-inositol 3-dehydrogenase</fullName>
        <ecNumber evidence="3">1.1.1.18</ecNumber>
    </submittedName>
</protein>
<dbReference type="GO" id="GO:0000166">
    <property type="term" value="F:nucleotide binding"/>
    <property type="evidence" value="ECO:0007669"/>
    <property type="project" value="InterPro"/>
</dbReference>
<dbReference type="InterPro" id="IPR006311">
    <property type="entry name" value="TAT_signal"/>
</dbReference>
<dbReference type="Gene3D" id="3.30.360.10">
    <property type="entry name" value="Dihydrodipicolinate Reductase, domain 2"/>
    <property type="match status" value="1"/>
</dbReference>
<dbReference type="Proteomes" id="UP000324233">
    <property type="component" value="Chromosome"/>
</dbReference>
<sequence length="420" mass="45804">MRAPSETPRAGSNRRNFLQATCAAASLAPALGVASASAKGANERLGVGFIGTGGRAQAHIDIVMALRERGVAEPVAVCDVYRPRLDAAAKKTGAKAYMEHEALLADPRVDVVCVATPDRLHAPQTIDAIKAGKDVYCEKPLTHWGQFEVAKTIEDLAAQQGRLVQVGTQHMADDNYPEIIRLVREGIIGKPMHATCSYFRRGDWGERMPIPDAAARPGPDLLWDRFLGDAPKVPFSVSRFFQWRMYWDYAGGPATDLLVHTFTPVFCVLELGYPDRVFGGGGTFEYNREVPDQCNILADYPGGPSVVMTNSLSNATPADTVIRGTDGIITWGMLQGGQEYGVRIVPFGKGRRELIIPWKGQGDTSKLWVDFLSCVKRRKQPLCNIAMAVKVQAPLSMGIVSHRSSKVVKFDQASKTFACV</sequence>
<dbReference type="AlphaFoldDB" id="A0A5B9WBA6"/>
<dbReference type="GO" id="GO:0050112">
    <property type="term" value="F:inositol 2-dehydrogenase (NAD+) activity"/>
    <property type="evidence" value="ECO:0007669"/>
    <property type="project" value="UniProtKB-EC"/>
</dbReference>
<dbReference type="RefSeq" id="WP_148597454.1">
    <property type="nucleotide sequence ID" value="NZ_CP042997.1"/>
</dbReference>
<dbReference type="Gene3D" id="3.40.50.720">
    <property type="entry name" value="NAD(P)-binding Rossmann-like Domain"/>
    <property type="match status" value="1"/>
</dbReference>
<reference evidence="3 4" key="1">
    <citation type="submission" date="2019-08" db="EMBL/GenBank/DDBJ databases">
        <title>Deep-cultivation of Planctomycetes and their phenomic and genomic characterization uncovers novel biology.</title>
        <authorList>
            <person name="Wiegand S."/>
            <person name="Jogler M."/>
            <person name="Boedeker C."/>
            <person name="Pinto D."/>
            <person name="Vollmers J."/>
            <person name="Rivas-Marin E."/>
            <person name="Kohn T."/>
            <person name="Peeters S.H."/>
            <person name="Heuer A."/>
            <person name="Rast P."/>
            <person name="Oberbeckmann S."/>
            <person name="Bunk B."/>
            <person name="Jeske O."/>
            <person name="Meyerdierks A."/>
            <person name="Storesund J.E."/>
            <person name="Kallscheuer N."/>
            <person name="Luecker S."/>
            <person name="Lage O.M."/>
            <person name="Pohl T."/>
            <person name="Merkel B.J."/>
            <person name="Hornburger P."/>
            <person name="Mueller R.-W."/>
            <person name="Bruemmer F."/>
            <person name="Labrenz M."/>
            <person name="Spormann A.M."/>
            <person name="Op den Camp H."/>
            <person name="Overmann J."/>
            <person name="Amann R."/>
            <person name="Jetten M.S.M."/>
            <person name="Mascher T."/>
            <person name="Medema M.H."/>
            <person name="Devos D.P."/>
            <person name="Kaster A.-K."/>
            <person name="Ovreas L."/>
            <person name="Rohde M."/>
            <person name="Galperin M.Y."/>
            <person name="Jogler C."/>
        </authorList>
    </citation>
    <scope>NUCLEOTIDE SEQUENCE [LARGE SCALE GENOMIC DNA]</scope>
    <source>
        <strain evidence="3 4">OJF2</strain>
    </source>
</reference>
<dbReference type="EC" id="1.1.1.18" evidence="3"/>
<dbReference type="Pfam" id="PF22725">
    <property type="entry name" value="GFO_IDH_MocA_C3"/>
    <property type="match status" value="1"/>
</dbReference>
<evidence type="ECO:0000313" key="4">
    <source>
        <dbReference type="Proteomes" id="UP000324233"/>
    </source>
</evidence>
<dbReference type="InterPro" id="IPR055170">
    <property type="entry name" value="GFO_IDH_MocA-like_dom"/>
</dbReference>
<dbReference type="InterPro" id="IPR050463">
    <property type="entry name" value="Gfo/Idh/MocA_oxidrdct_glycsds"/>
</dbReference>
<evidence type="ECO:0000313" key="3">
    <source>
        <dbReference type="EMBL" id="QEH37958.1"/>
    </source>
</evidence>
<dbReference type="SUPFAM" id="SSF55347">
    <property type="entry name" value="Glyceraldehyde-3-phosphate dehydrogenase-like, C-terminal domain"/>
    <property type="match status" value="1"/>
</dbReference>
<organism evidence="3 4">
    <name type="scientific">Aquisphaera giovannonii</name>
    <dbReference type="NCBI Taxonomy" id="406548"/>
    <lineage>
        <taxon>Bacteria</taxon>
        <taxon>Pseudomonadati</taxon>
        <taxon>Planctomycetota</taxon>
        <taxon>Planctomycetia</taxon>
        <taxon>Isosphaerales</taxon>
        <taxon>Isosphaeraceae</taxon>
        <taxon>Aquisphaera</taxon>
    </lineage>
</organism>
<proteinExistence type="predicted"/>